<reference evidence="3" key="1">
    <citation type="journal article" date="2014" name="Front. Microbiol.">
        <title>High frequency of phylogenetically diverse reductive dehalogenase-homologous genes in deep subseafloor sedimentary metagenomes.</title>
        <authorList>
            <person name="Kawai M."/>
            <person name="Futagami T."/>
            <person name="Toyoda A."/>
            <person name="Takaki Y."/>
            <person name="Nishi S."/>
            <person name="Hori S."/>
            <person name="Arai W."/>
            <person name="Tsubouchi T."/>
            <person name="Morono Y."/>
            <person name="Uchiyama I."/>
            <person name="Ito T."/>
            <person name="Fujiyama A."/>
            <person name="Inagaki F."/>
            <person name="Takami H."/>
        </authorList>
    </citation>
    <scope>NUCLEOTIDE SEQUENCE</scope>
    <source>
        <strain evidence="3">Expedition CK06-06</strain>
    </source>
</reference>
<dbReference type="Gene3D" id="3.40.50.2000">
    <property type="entry name" value="Glycogen Phosphorylase B"/>
    <property type="match status" value="1"/>
</dbReference>
<organism evidence="3">
    <name type="scientific">marine sediment metagenome</name>
    <dbReference type="NCBI Taxonomy" id="412755"/>
    <lineage>
        <taxon>unclassified sequences</taxon>
        <taxon>metagenomes</taxon>
        <taxon>ecological metagenomes</taxon>
    </lineage>
</organism>
<protein>
    <recommendedName>
        <fullName evidence="2">Glycosyl transferase family 1 domain-containing protein</fullName>
    </recommendedName>
</protein>
<dbReference type="CDD" id="cd03801">
    <property type="entry name" value="GT4_PimA-like"/>
    <property type="match status" value="1"/>
</dbReference>
<accession>X1HBM6</accession>
<dbReference type="PANTHER" id="PTHR46401:SF2">
    <property type="entry name" value="GLYCOSYLTRANSFERASE WBBK-RELATED"/>
    <property type="match status" value="1"/>
</dbReference>
<gene>
    <name evidence="3" type="ORF">S03H2_35851</name>
</gene>
<comment type="caution">
    <text evidence="3">The sequence shown here is derived from an EMBL/GenBank/DDBJ whole genome shotgun (WGS) entry which is preliminary data.</text>
</comment>
<dbReference type="Pfam" id="PF00534">
    <property type="entry name" value="Glycos_transf_1"/>
    <property type="match status" value="1"/>
</dbReference>
<dbReference type="GO" id="GO:0016757">
    <property type="term" value="F:glycosyltransferase activity"/>
    <property type="evidence" value="ECO:0007669"/>
    <property type="project" value="InterPro"/>
</dbReference>
<evidence type="ECO:0000313" key="3">
    <source>
        <dbReference type="EMBL" id="GAH51259.1"/>
    </source>
</evidence>
<feature type="domain" description="Glycosyl transferase family 1" evidence="2">
    <location>
        <begin position="4"/>
        <end position="87"/>
    </location>
</feature>
<evidence type="ECO:0000256" key="1">
    <source>
        <dbReference type="ARBA" id="ARBA00022679"/>
    </source>
</evidence>
<dbReference type="InterPro" id="IPR001296">
    <property type="entry name" value="Glyco_trans_1"/>
</dbReference>
<dbReference type="AlphaFoldDB" id="X1HBM6"/>
<dbReference type="GO" id="GO:0009103">
    <property type="term" value="P:lipopolysaccharide biosynthetic process"/>
    <property type="evidence" value="ECO:0007669"/>
    <property type="project" value="TreeGrafter"/>
</dbReference>
<evidence type="ECO:0000259" key="2">
    <source>
        <dbReference type="Pfam" id="PF00534"/>
    </source>
</evidence>
<feature type="non-terminal residue" evidence="3">
    <location>
        <position position="1"/>
    </location>
</feature>
<dbReference type="PANTHER" id="PTHR46401">
    <property type="entry name" value="GLYCOSYLTRANSFERASE WBBK-RELATED"/>
    <property type="match status" value="1"/>
</dbReference>
<keyword evidence="1" id="KW-0808">Transferase</keyword>
<sequence>NIYSGIKCIIIGSNVNNLKSSIHQLGLDNIVILLEPMSNDTLVDFYLAADMFVSTSLMESFGIVILEAMAAGLPIIVTDIAGSRDIIS</sequence>
<dbReference type="EMBL" id="BARU01021955">
    <property type="protein sequence ID" value="GAH51259.1"/>
    <property type="molecule type" value="Genomic_DNA"/>
</dbReference>
<name>X1HBM6_9ZZZZ</name>
<dbReference type="SUPFAM" id="SSF53756">
    <property type="entry name" value="UDP-Glycosyltransferase/glycogen phosphorylase"/>
    <property type="match status" value="1"/>
</dbReference>
<proteinExistence type="predicted"/>